<dbReference type="GO" id="GO:0032153">
    <property type="term" value="C:cell division site"/>
    <property type="evidence" value="ECO:0007669"/>
    <property type="project" value="UniProtKB-UniRule"/>
</dbReference>
<dbReference type="Proteomes" id="UP000295537">
    <property type="component" value="Unassembled WGS sequence"/>
</dbReference>
<proteinExistence type="inferred from homology"/>
<keyword evidence="6 8" id="KW-0472">Membrane</keyword>
<keyword evidence="12" id="KW-1185">Reference proteome</keyword>
<dbReference type="GO" id="GO:0043093">
    <property type="term" value="P:FtsZ-dependent cytokinesis"/>
    <property type="evidence" value="ECO:0007669"/>
    <property type="project" value="UniProtKB-UniRule"/>
</dbReference>
<comment type="subcellular location">
    <subcellularLocation>
        <location evidence="8">Cell inner membrane</location>
        <topology evidence="8">Single-pass type I membrane protein</topology>
    </subcellularLocation>
    <text evidence="8">Localizes to the Z ring in an FtsZ-dependent manner.</text>
</comment>
<evidence type="ECO:0000256" key="1">
    <source>
        <dbReference type="ARBA" id="ARBA00022475"/>
    </source>
</evidence>
<evidence type="ECO:0000313" key="11">
    <source>
        <dbReference type="EMBL" id="TCP18970.1"/>
    </source>
</evidence>
<feature type="domain" description="ZipA C-terminal FtsZ-binding" evidence="10">
    <location>
        <begin position="157"/>
        <end position="287"/>
    </location>
</feature>
<dbReference type="Gene3D" id="3.30.1400.10">
    <property type="entry name" value="ZipA, C-terminal FtsZ-binding domain"/>
    <property type="match status" value="1"/>
</dbReference>
<protein>
    <recommendedName>
        <fullName evidence="8 9">Cell division protein ZipA</fullName>
    </recommendedName>
</protein>
<keyword evidence="2 8" id="KW-0997">Cell inner membrane</keyword>
<evidence type="ECO:0000259" key="10">
    <source>
        <dbReference type="SMART" id="SM00771"/>
    </source>
</evidence>
<evidence type="ECO:0000256" key="2">
    <source>
        <dbReference type="ARBA" id="ARBA00022519"/>
    </source>
</evidence>
<dbReference type="InterPro" id="IPR036765">
    <property type="entry name" value="ZipA_FtsZ-bd_C_sf"/>
</dbReference>
<gene>
    <name evidence="8" type="primary">zipA</name>
    <name evidence="11" type="ORF">EV693_101237</name>
</gene>
<dbReference type="HAMAP" id="MF_00509">
    <property type="entry name" value="ZipA"/>
    <property type="match status" value="1"/>
</dbReference>
<evidence type="ECO:0000313" key="12">
    <source>
        <dbReference type="Proteomes" id="UP000295537"/>
    </source>
</evidence>
<comment type="subunit">
    <text evidence="8">Interacts with FtsZ via their C-terminal domains.</text>
</comment>
<organism evidence="11 12">
    <name type="scientific">Nicoletella semolina</name>
    <dbReference type="NCBI Taxonomy" id="271160"/>
    <lineage>
        <taxon>Bacteria</taxon>
        <taxon>Pseudomonadati</taxon>
        <taxon>Pseudomonadota</taxon>
        <taxon>Gammaproteobacteria</taxon>
        <taxon>Pasteurellales</taxon>
        <taxon>Pasteurellaceae</taxon>
        <taxon>Nicoletella</taxon>
    </lineage>
</organism>
<comment type="caution">
    <text evidence="11">The sequence shown here is derived from an EMBL/GenBank/DDBJ whole genome shotgun (WGS) entry which is preliminary data.</text>
</comment>
<evidence type="ECO:0000256" key="6">
    <source>
        <dbReference type="ARBA" id="ARBA00023136"/>
    </source>
</evidence>
<dbReference type="InterPro" id="IPR011919">
    <property type="entry name" value="Cell_div_ZipA"/>
</dbReference>
<keyword evidence="1 8" id="KW-1003">Cell membrane</keyword>
<keyword evidence="5 8" id="KW-1133">Transmembrane helix</keyword>
<dbReference type="InterPro" id="IPR007449">
    <property type="entry name" value="ZipA_FtsZ-bd_C"/>
</dbReference>
<comment type="function">
    <text evidence="8 9">Essential cell division protein that stabilizes the FtsZ protofilaments by cross-linking them and that serves as a cytoplasmic membrane anchor for the Z ring. Also required for the recruitment to the septal ring of downstream cell division proteins.</text>
</comment>
<accession>A0A4R2NCX1</accession>
<evidence type="ECO:0000256" key="9">
    <source>
        <dbReference type="RuleBase" id="RU003612"/>
    </source>
</evidence>
<evidence type="ECO:0000256" key="5">
    <source>
        <dbReference type="ARBA" id="ARBA00022989"/>
    </source>
</evidence>
<dbReference type="SUPFAM" id="SSF64383">
    <property type="entry name" value="Cell-division protein ZipA, C-terminal domain"/>
    <property type="match status" value="1"/>
</dbReference>
<evidence type="ECO:0000256" key="4">
    <source>
        <dbReference type="ARBA" id="ARBA00022692"/>
    </source>
</evidence>
<name>A0A4R2NCX1_9PAST</name>
<dbReference type="EMBL" id="SLXJ01000001">
    <property type="protein sequence ID" value="TCP18970.1"/>
    <property type="molecule type" value="Genomic_DNA"/>
</dbReference>
<reference evidence="11 12" key="1">
    <citation type="submission" date="2019-03" db="EMBL/GenBank/DDBJ databases">
        <title>Genomic Encyclopedia of Type Strains, Phase IV (KMG-IV): sequencing the most valuable type-strain genomes for metagenomic binning, comparative biology and taxonomic classification.</title>
        <authorList>
            <person name="Goeker M."/>
        </authorList>
    </citation>
    <scope>NUCLEOTIDE SEQUENCE [LARGE SCALE GENOMIC DNA]</scope>
    <source>
        <strain evidence="11 12">DSM 16380</strain>
    </source>
</reference>
<dbReference type="AlphaFoldDB" id="A0A4R2NCX1"/>
<dbReference type="SMART" id="SM00771">
    <property type="entry name" value="ZipA_C"/>
    <property type="match status" value="1"/>
</dbReference>
<evidence type="ECO:0000256" key="3">
    <source>
        <dbReference type="ARBA" id="ARBA00022618"/>
    </source>
</evidence>
<feature type="transmembrane region" description="Helical" evidence="8">
    <location>
        <begin position="6"/>
        <end position="24"/>
    </location>
</feature>
<dbReference type="Pfam" id="PF04354">
    <property type="entry name" value="ZipA_C"/>
    <property type="match status" value="1"/>
</dbReference>
<keyword evidence="3 8" id="KW-0132">Cell division</keyword>
<dbReference type="PANTHER" id="PTHR38685">
    <property type="entry name" value="CELL DIVISION PROTEIN ZIPA"/>
    <property type="match status" value="1"/>
</dbReference>
<keyword evidence="4 8" id="KW-0812">Transmembrane</keyword>
<evidence type="ECO:0000256" key="8">
    <source>
        <dbReference type="HAMAP-Rule" id="MF_00509"/>
    </source>
</evidence>
<dbReference type="OrthoDB" id="7054914at2"/>
<evidence type="ECO:0000256" key="7">
    <source>
        <dbReference type="ARBA" id="ARBA00023306"/>
    </source>
</evidence>
<dbReference type="PANTHER" id="PTHR38685:SF1">
    <property type="entry name" value="CELL DIVISION PROTEIN ZIPA"/>
    <property type="match status" value="1"/>
</dbReference>
<dbReference type="GO" id="GO:0005886">
    <property type="term" value="C:plasma membrane"/>
    <property type="evidence" value="ECO:0007669"/>
    <property type="project" value="UniProtKB-SubCell"/>
</dbReference>
<keyword evidence="7 8" id="KW-0131">Cell cycle</keyword>
<dbReference type="GO" id="GO:0000917">
    <property type="term" value="P:division septum assembly"/>
    <property type="evidence" value="ECO:0007669"/>
    <property type="project" value="TreeGrafter"/>
</dbReference>
<dbReference type="NCBIfam" id="TIGR02205">
    <property type="entry name" value="septum_zipA"/>
    <property type="match status" value="1"/>
</dbReference>
<dbReference type="RefSeq" id="WP_132500567.1">
    <property type="nucleotide sequence ID" value="NZ_LVXA01000001.1"/>
</dbReference>
<sequence>METHIIFFILAGVLIAILVGYSLWSARREKSRIFSNTFSTRPPATPVNNGTNLSVPPTLVPNGFSTMSNSLGKKPEHLQEGANSNISISQEIEHSVKGIKISLPDQPLSITTPVVQPDRTDSFATQFSSVRNDQIQAELNSTFGQVTTEPQAQACEAMEPIILYVVAPEGQQFQGNDIVQHLDNLGFQFGEHNIFHRHLDSSNTSPILFSVANMVQPGEFDLANIMHFSTAGLVFFMTLPSAGNDLVNLRLMLKTVENFAHSIGGFMMNDQQQIFDEYSRQAYLLKVGQSH</sequence>
<comment type="similarity">
    <text evidence="8 9">Belongs to the ZipA family.</text>
</comment>